<evidence type="ECO:0000313" key="2">
    <source>
        <dbReference type="EMBL" id="CAK0812743.1"/>
    </source>
</evidence>
<comment type="caution">
    <text evidence="2">The sequence shown here is derived from an EMBL/GenBank/DDBJ whole genome shotgun (WGS) entry which is preliminary data.</text>
</comment>
<feature type="compositionally biased region" description="Low complexity" evidence="1">
    <location>
        <begin position="85"/>
        <end position="95"/>
    </location>
</feature>
<accession>A0ABN9R8R7</accession>
<feature type="region of interest" description="Disordered" evidence="1">
    <location>
        <begin position="153"/>
        <end position="177"/>
    </location>
</feature>
<sequence length="177" mass="16965">QDSELAKGAAQEIRAEVSEELLSLRSSTKHKDAAVPMLVKLGLIKGAAAPTVDLLEGGSPGPAGALEADLLEGWDDGPAGGGDLLGAASSSSPATLAPATALDPLAHADSKSPSSLGALDGLSFATAPAPAAGAPAVAAASSAAAGTLGAGAVLPQDKSDADPFGFVGGEMSKASTR</sequence>
<feature type="non-terminal residue" evidence="2">
    <location>
        <position position="1"/>
    </location>
</feature>
<evidence type="ECO:0000256" key="1">
    <source>
        <dbReference type="SAM" id="MobiDB-lite"/>
    </source>
</evidence>
<evidence type="ECO:0000313" key="3">
    <source>
        <dbReference type="Proteomes" id="UP001189429"/>
    </source>
</evidence>
<reference evidence="2" key="1">
    <citation type="submission" date="2023-10" db="EMBL/GenBank/DDBJ databases">
        <authorList>
            <person name="Chen Y."/>
            <person name="Shah S."/>
            <person name="Dougan E. K."/>
            <person name="Thang M."/>
            <person name="Chan C."/>
        </authorList>
    </citation>
    <scope>NUCLEOTIDE SEQUENCE [LARGE SCALE GENOMIC DNA]</scope>
</reference>
<keyword evidence="3" id="KW-1185">Reference proteome</keyword>
<organism evidence="2 3">
    <name type="scientific">Prorocentrum cordatum</name>
    <dbReference type="NCBI Taxonomy" id="2364126"/>
    <lineage>
        <taxon>Eukaryota</taxon>
        <taxon>Sar</taxon>
        <taxon>Alveolata</taxon>
        <taxon>Dinophyceae</taxon>
        <taxon>Prorocentrales</taxon>
        <taxon>Prorocentraceae</taxon>
        <taxon>Prorocentrum</taxon>
    </lineage>
</organism>
<gene>
    <name evidence="2" type="ORF">PCOR1329_LOCUS16939</name>
</gene>
<proteinExistence type="predicted"/>
<protein>
    <submittedName>
        <fullName evidence="2">Uncharacterized protein</fullName>
    </submittedName>
</protein>
<name>A0ABN9R8R7_9DINO</name>
<dbReference type="Proteomes" id="UP001189429">
    <property type="component" value="Unassembled WGS sequence"/>
</dbReference>
<feature type="region of interest" description="Disordered" evidence="1">
    <location>
        <begin position="71"/>
        <end position="95"/>
    </location>
</feature>
<dbReference type="EMBL" id="CAUYUJ010005224">
    <property type="protein sequence ID" value="CAK0812743.1"/>
    <property type="molecule type" value="Genomic_DNA"/>
</dbReference>